<organism evidence="1 2">
    <name type="scientific">Fusarium decemcellulare</name>
    <dbReference type="NCBI Taxonomy" id="57161"/>
    <lineage>
        <taxon>Eukaryota</taxon>
        <taxon>Fungi</taxon>
        <taxon>Dikarya</taxon>
        <taxon>Ascomycota</taxon>
        <taxon>Pezizomycotina</taxon>
        <taxon>Sordariomycetes</taxon>
        <taxon>Hypocreomycetidae</taxon>
        <taxon>Hypocreales</taxon>
        <taxon>Nectriaceae</taxon>
        <taxon>Fusarium</taxon>
        <taxon>Fusarium decemcellulare species complex</taxon>
    </lineage>
</organism>
<gene>
    <name evidence="1" type="ORF">NM208_g5441</name>
</gene>
<accession>A0ACC1SGX1</accession>
<comment type="caution">
    <text evidence="1">The sequence shown here is derived from an EMBL/GenBank/DDBJ whole genome shotgun (WGS) entry which is preliminary data.</text>
</comment>
<reference evidence="1" key="1">
    <citation type="submission" date="2022-08" db="EMBL/GenBank/DDBJ databases">
        <title>Genome Sequence of Fusarium decemcellulare.</title>
        <authorList>
            <person name="Buettner E."/>
        </authorList>
    </citation>
    <scope>NUCLEOTIDE SEQUENCE</scope>
    <source>
        <strain evidence="1">Babe19</strain>
    </source>
</reference>
<dbReference type="EMBL" id="JANRMS010000455">
    <property type="protein sequence ID" value="KAJ3539550.1"/>
    <property type="molecule type" value="Genomic_DNA"/>
</dbReference>
<proteinExistence type="predicted"/>
<evidence type="ECO:0000313" key="1">
    <source>
        <dbReference type="EMBL" id="KAJ3539550.1"/>
    </source>
</evidence>
<keyword evidence="2" id="KW-1185">Reference proteome</keyword>
<protein>
    <submittedName>
        <fullName evidence="1">Uncharacterized protein</fullName>
    </submittedName>
</protein>
<evidence type="ECO:0000313" key="2">
    <source>
        <dbReference type="Proteomes" id="UP001148629"/>
    </source>
</evidence>
<name>A0ACC1SGX1_9HYPO</name>
<dbReference type="Proteomes" id="UP001148629">
    <property type="component" value="Unassembled WGS sequence"/>
</dbReference>
<sequence length="349" mass="38817">MSHELFRTAAWEASGLCTLYKQLVVGPKPLPQGTDLAGRTAIITGANSGLGLEAGRQLLRLHLSRLIIGVRSQTKGNVVASELRDEFPSAVIDVFIVDLTDYESIIEFRAKCQQLDRIDFMILNAGLMNSDMRRIEKTGHELVFQTNYLSTVLMVLIILPVLISKGKSSSLTEPPVLSIVGSDTMYQSTFTETNSIIATMDSPNPYQELPQYANTKLLLMTFVSRLSKEIKPEEVIINVCNPGLTSGTDIAQNDRQRGWFNWVLTRILLKVMARSLQSGASIYLHALLSFGKTSHGSFVSDWDIKPYAPFSYTSGGEYLSKALWQETLEELGFAKDLSVESLFSRESYL</sequence>